<dbReference type="Gene3D" id="3.40.50.2000">
    <property type="entry name" value="Glycogen Phosphorylase B"/>
    <property type="match status" value="1"/>
</dbReference>
<protein>
    <submittedName>
        <fullName evidence="2">Uncharacterized protein</fullName>
    </submittedName>
</protein>
<proteinExistence type="predicted"/>
<dbReference type="Proteomes" id="UP001054889">
    <property type="component" value="Unassembled WGS sequence"/>
</dbReference>
<keyword evidence="3" id="KW-1185">Reference proteome</keyword>
<comment type="caution">
    <text evidence="2">The sequence shown here is derived from an EMBL/GenBank/DDBJ whole genome shotgun (WGS) entry which is preliminary data.</text>
</comment>
<dbReference type="SUPFAM" id="SSF53756">
    <property type="entry name" value="UDP-Glycosyltransferase/glycogen phosphorylase"/>
    <property type="match status" value="1"/>
</dbReference>
<reference evidence="2" key="2">
    <citation type="submission" date="2021-12" db="EMBL/GenBank/DDBJ databases">
        <title>Resequencing data analysis of finger millet.</title>
        <authorList>
            <person name="Hatakeyama M."/>
            <person name="Aluri S."/>
            <person name="Balachadran M.T."/>
            <person name="Sivarajan S.R."/>
            <person name="Poveda L."/>
            <person name="Shimizu-Inatsugi R."/>
            <person name="Schlapbach R."/>
            <person name="Sreeman S.M."/>
            <person name="Shimizu K.K."/>
        </authorList>
    </citation>
    <scope>NUCLEOTIDE SEQUENCE</scope>
</reference>
<feature type="region of interest" description="Disordered" evidence="1">
    <location>
        <begin position="183"/>
        <end position="202"/>
    </location>
</feature>
<name>A0AAV5G126_ELECO</name>
<reference evidence="2" key="1">
    <citation type="journal article" date="2018" name="DNA Res.">
        <title>Multiple hybrid de novo genome assembly of finger millet, an orphan allotetraploid crop.</title>
        <authorList>
            <person name="Hatakeyama M."/>
            <person name="Aluri S."/>
            <person name="Balachadran M.T."/>
            <person name="Sivarajan S.R."/>
            <person name="Patrignani A."/>
            <person name="Gruter S."/>
            <person name="Poveda L."/>
            <person name="Shimizu-Inatsugi R."/>
            <person name="Baeten J."/>
            <person name="Francoijs K.J."/>
            <person name="Nataraja K.N."/>
            <person name="Reddy Y.A.N."/>
            <person name="Phadnis S."/>
            <person name="Ravikumar R.L."/>
            <person name="Schlapbach R."/>
            <person name="Sreeman S.M."/>
            <person name="Shimizu K.K."/>
        </authorList>
    </citation>
    <scope>NUCLEOTIDE SEQUENCE</scope>
</reference>
<sequence>MFSRHKGITDELANLDTPVDELPPLIAHDLYRVTDETGFRAYADLLSHMVEGIRRSSGVIINTFDAIEGTHIKQIYCDISILVFAIGPLHVISPYVDSSLLIQDRSCLEWVSTSQIGVCNLGDSVREGQELKKFAKAIARACIAALSDVELTSSEGLTSSEEEVEKPRVKRKDDFTGLCFMAKNDHDTDSGSDSNTREVPPTLDELSSKLDHLRDILLLQDDKLRSAVRESRELKSKLESADFEMTSLRSKLACDVTVVECESCQVVMNDLSQRESVHAQVASQLESALKELDEFKARPTPLGACQKCPKLISELEAQTLKVKELESKLLIETRSKVFPPPCEVCVSLKDKLVIN</sequence>
<evidence type="ECO:0000256" key="1">
    <source>
        <dbReference type="SAM" id="MobiDB-lite"/>
    </source>
</evidence>
<evidence type="ECO:0000313" key="3">
    <source>
        <dbReference type="Proteomes" id="UP001054889"/>
    </source>
</evidence>
<accession>A0AAV5G126</accession>
<organism evidence="2 3">
    <name type="scientific">Eleusine coracana subsp. coracana</name>
    <dbReference type="NCBI Taxonomy" id="191504"/>
    <lineage>
        <taxon>Eukaryota</taxon>
        <taxon>Viridiplantae</taxon>
        <taxon>Streptophyta</taxon>
        <taxon>Embryophyta</taxon>
        <taxon>Tracheophyta</taxon>
        <taxon>Spermatophyta</taxon>
        <taxon>Magnoliopsida</taxon>
        <taxon>Liliopsida</taxon>
        <taxon>Poales</taxon>
        <taxon>Poaceae</taxon>
        <taxon>PACMAD clade</taxon>
        <taxon>Chloridoideae</taxon>
        <taxon>Cynodonteae</taxon>
        <taxon>Eleusininae</taxon>
        <taxon>Eleusine</taxon>
    </lineage>
</organism>
<dbReference type="EMBL" id="BQKI01000104">
    <property type="protein sequence ID" value="GJN40156.1"/>
    <property type="molecule type" value="Genomic_DNA"/>
</dbReference>
<dbReference type="AlphaFoldDB" id="A0AAV5G126"/>
<evidence type="ECO:0000313" key="2">
    <source>
        <dbReference type="EMBL" id="GJN40156.1"/>
    </source>
</evidence>
<gene>
    <name evidence="2" type="primary">gb29334</name>
    <name evidence="2" type="ORF">PR202_gb29334</name>
</gene>